<keyword evidence="4" id="KW-1185">Reference proteome</keyword>
<keyword evidence="2" id="KW-0472">Membrane</keyword>
<proteinExistence type="predicted"/>
<evidence type="ECO:0000256" key="1">
    <source>
        <dbReference type="SAM" id="MobiDB-lite"/>
    </source>
</evidence>
<gene>
    <name evidence="3" type="ORF">Salat_0018600</name>
</gene>
<evidence type="ECO:0000256" key="2">
    <source>
        <dbReference type="SAM" id="Phobius"/>
    </source>
</evidence>
<sequence>MRDPTMQKPSSKAGSQERRNYQALLQQLKNLESEWESIEKSRQRTPRRCSSSAAPAASILALLDNSPRDLMSSLQHRESPSVGVLRLKNNSGMAVQEILMDRRAATMSGKLKPRRLFGPPETPSSGEELDLNYGSGGGDEICCDWLNMSEEREVSINENCSISTRNIVGEEQELIDVSKQSCSFSDSSLSEEKVVVQKEEEEEEEEEEKTVVQEAIVAEKGAKVTGGGRHMAAMAWFGFVVILLILGFISMSCNGKYVHGNEFILVPT</sequence>
<reference evidence="3" key="2">
    <citation type="journal article" date="2024" name="Plant">
        <title>Genomic evolution and insights into agronomic trait innovations of Sesamum species.</title>
        <authorList>
            <person name="Miao H."/>
            <person name="Wang L."/>
            <person name="Qu L."/>
            <person name="Liu H."/>
            <person name="Sun Y."/>
            <person name="Le M."/>
            <person name="Wang Q."/>
            <person name="Wei S."/>
            <person name="Zheng Y."/>
            <person name="Lin W."/>
            <person name="Duan Y."/>
            <person name="Cao H."/>
            <person name="Xiong S."/>
            <person name="Wang X."/>
            <person name="Wei L."/>
            <person name="Li C."/>
            <person name="Ma Q."/>
            <person name="Ju M."/>
            <person name="Zhao R."/>
            <person name="Li G."/>
            <person name="Mu C."/>
            <person name="Tian Q."/>
            <person name="Mei H."/>
            <person name="Zhang T."/>
            <person name="Gao T."/>
            <person name="Zhang H."/>
        </authorList>
    </citation>
    <scope>NUCLEOTIDE SEQUENCE</scope>
    <source>
        <strain evidence="3">3651</strain>
    </source>
</reference>
<organism evidence="3 4">
    <name type="scientific">Sesamum alatum</name>
    <dbReference type="NCBI Taxonomy" id="300844"/>
    <lineage>
        <taxon>Eukaryota</taxon>
        <taxon>Viridiplantae</taxon>
        <taxon>Streptophyta</taxon>
        <taxon>Embryophyta</taxon>
        <taxon>Tracheophyta</taxon>
        <taxon>Spermatophyta</taxon>
        <taxon>Magnoliopsida</taxon>
        <taxon>eudicotyledons</taxon>
        <taxon>Gunneridae</taxon>
        <taxon>Pentapetalae</taxon>
        <taxon>asterids</taxon>
        <taxon>lamiids</taxon>
        <taxon>Lamiales</taxon>
        <taxon>Pedaliaceae</taxon>
        <taxon>Sesamum</taxon>
    </lineage>
</organism>
<comment type="caution">
    <text evidence="3">The sequence shown here is derived from an EMBL/GenBank/DDBJ whole genome shotgun (WGS) entry which is preliminary data.</text>
</comment>
<evidence type="ECO:0000313" key="4">
    <source>
        <dbReference type="Proteomes" id="UP001293254"/>
    </source>
</evidence>
<accession>A0AAE2CW85</accession>
<feature type="region of interest" description="Disordered" evidence="1">
    <location>
        <begin position="35"/>
        <end position="54"/>
    </location>
</feature>
<feature type="transmembrane region" description="Helical" evidence="2">
    <location>
        <begin position="233"/>
        <end position="251"/>
    </location>
</feature>
<reference evidence="3" key="1">
    <citation type="submission" date="2020-06" db="EMBL/GenBank/DDBJ databases">
        <authorList>
            <person name="Li T."/>
            <person name="Hu X."/>
            <person name="Zhang T."/>
            <person name="Song X."/>
            <person name="Zhang H."/>
            <person name="Dai N."/>
            <person name="Sheng W."/>
            <person name="Hou X."/>
            <person name="Wei L."/>
        </authorList>
    </citation>
    <scope>NUCLEOTIDE SEQUENCE</scope>
    <source>
        <strain evidence="3">3651</strain>
        <tissue evidence="3">Leaf</tissue>
    </source>
</reference>
<dbReference type="AlphaFoldDB" id="A0AAE2CW85"/>
<keyword evidence="2" id="KW-1133">Transmembrane helix</keyword>
<evidence type="ECO:0000313" key="3">
    <source>
        <dbReference type="EMBL" id="KAK4436847.1"/>
    </source>
</evidence>
<protein>
    <submittedName>
        <fullName evidence="3">Uncharacterized protein</fullName>
    </submittedName>
</protein>
<keyword evidence="2" id="KW-0812">Transmembrane</keyword>
<feature type="region of interest" description="Disordered" evidence="1">
    <location>
        <begin position="112"/>
        <end position="133"/>
    </location>
</feature>
<name>A0AAE2CW85_9LAMI</name>
<feature type="region of interest" description="Disordered" evidence="1">
    <location>
        <begin position="1"/>
        <end position="20"/>
    </location>
</feature>
<dbReference type="EMBL" id="JACGWO010000001">
    <property type="protein sequence ID" value="KAK4436847.1"/>
    <property type="molecule type" value="Genomic_DNA"/>
</dbReference>
<dbReference type="Proteomes" id="UP001293254">
    <property type="component" value="Unassembled WGS sequence"/>
</dbReference>